<dbReference type="AlphaFoldDB" id="A0A6J8EFT3"/>
<feature type="compositionally biased region" description="Basic and acidic residues" evidence="2">
    <location>
        <begin position="213"/>
        <end position="227"/>
    </location>
</feature>
<proteinExistence type="predicted"/>
<dbReference type="CDD" id="cd00590">
    <property type="entry name" value="RRM_SF"/>
    <property type="match status" value="1"/>
</dbReference>
<name>A0A6J8EFT3_MYTCO</name>
<dbReference type="InterPro" id="IPR012677">
    <property type="entry name" value="Nucleotide-bd_a/b_plait_sf"/>
</dbReference>
<keyword evidence="1" id="KW-0694">RNA-binding</keyword>
<evidence type="ECO:0000256" key="1">
    <source>
        <dbReference type="PROSITE-ProRule" id="PRU00176"/>
    </source>
</evidence>
<evidence type="ECO:0000256" key="2">
    <source>
        <dbReference type="SAM" id="MobiDB-lite"/>
    </source>
</evidence>
<protein>
    <recommendedName>
        <fullName evidence="3">RRM domain-containing protein</fullName>
    </recommendedName>
</protein>
<feature type="region of interest" description="Disordered" evidence="2">
    <location>
        <begin position="208"/>
        <end position="251"/>
    </location>
</feature>
<feature type="domain" description="RRM" evidence="3">
    <location>
        <begin position="127"/>
        <end position="198"/>
    </location>
</feature>
<dbReference type="GO" id="GO:0003723">
    <property type="term" value="F:RNA binding"/>
    <property type="evidence" value="ECO:0007669"/>
    <property type="project" value="UniProtKB-UniRule"/>
</dbReference>
<sequence length="413" mass="44625">MDTSENKDSEEKKDEWVKTLLTYVLRGPVKVTNLQIKDLSSRELQGVLHKSFNTQIDFQTKKGTIHLNFLPNKDRYAIDILKRLARFQHANKEVKIQCSRSVAALLGFELRRLGVGPAPPGTLQFDKVLFLYDIPPETTEEVLRAMFDCPICIIPLDEEGNNMGAAFLEFRSKKAAKGCHTDNTDIEIGEVKCKLYNRYLVGGTKDEDDAYEKEEKEKQKKEQDRKAMAGQKKVQNQPRGRGGTGKANNKRQAIKQKFNQARQMGAFGGRQGAGNYGGSGGNYGGGGGNYGGSGGNYGGGMGGGRMSNMSNVDQGVSPNLMMNQMMAMMRMSQNMGGEGMGGGSGGGMGRGMSRMGNQRAMSAGGGMGGGRMAYDDYGDYGGFEDYESGYGQGRNMGGMGNMGGGGMGGKHLI</sequence>
<gene>
    <name evidence="4" type="ORF">MCOR_50901</name>
</gene>
<accession>A0A6J8EFT3</accession>
<keyword evidence="5" id="KW-1185">Reference proteome</keyword>
<evidence type="ECO:0000313" key="5">
    <source>
        <dbReference type="Proteomes" id="UP000507470"/>
    </source>
</evidence>
<evidence type="ECO:0000313" key="4">
    <source>
        <dbReference type="EMBL" id="CAC5418465.1"/>
    </source>
</evidence>
<organism evidence="4 5">
    <name type="scientific">Mytilus coruscus</name>
    <name type="common">Sea mussel</name>
    <dbReference type="NCBI Taxonomy" id="42192"/>
    <lineage>
        <taxon>Eukaryota</taxon>
        <taxon>Metazoa</taxon>
        <taxon>Spiralia</taxon>
        <taxon>Lophotrochozoa</taxon>
        <taxon>Mollusca</taxon>
        <taxon>Bivalvia</taxon>
        <taxon>Autobranchia</taxon>
        <taxon>Pteriomorphia</taxon>
        <taxon>Mytilida</taxon>
        <taxon>Mytiloidea</taxon>
        <taxon>Mytilidae</taxon>
        <taxon>Mytilinae</taxon>
        <taxon>Mytilus</taxon>
    </lineage>
</organism>
<dbReference type="SUPFAM" id="SSF54928">
    <property type="entry name" value="RNA-binding domain, RBD"/>
    <property type="match status" value="1"/>
</dbReference>
<dbReference type="InterPro" id="IPR035979">
    <property type="entry name" value="RBD_domain_sf"/>
</dbReference>
<evidence type="ECO:0000259" key="3">
    <source>
        <dbReference type="PROSITE" id="PS50102"/>
    </source>
</evidence>
<dbReference type="EMBL" id="CACVKT020008919">
    <property type="protein sequence ID" value="CAC5418465.1"/>
    <property type="molecule type" value="Genomic_DNA"/>
</dbReference>
<dbReference type="InterPro" id="IPR000504">
    <property type="entry name" value="RRM_dom"/>
</dbReference>
<reference evidence="4 5" key="1">
    <citation type="submission" date="2020-06" db="EMBL/GenBank/DDBJ databases">
        <authorList>
            <person name="Li R."/>
            <person name="Bekaert M."/>
        </authorList>
    </citation>
    <scope>NUCLEOTIDE SEQUENCE [LARGE SCALE GENOMIC DNA]</scope>
    <source>
        <strain evidence="5">wild</strain>
    </source>
</reference>
<dbReference type="PROSITE" id="PS50102">
    <property type="entry name" value="RRM"/>
    <property type="match status" value="1"/>
</dbReference>
<dbReference type="SMART" id="SM00360">
    <property type="entry name" value="RRM"/>
    <property type="match status" value="1"/>
</dbReference>
<dbReference type="OrthoDB" id="6161283at2759"/>
<dbReference type="Proteomes" id="UP000507470">
    <property type="component" value="Unassembled WGS sequence"/>
</dbReference>
<dbReference type="Gene3D" id="3.30.70.330">
    <property type="match status" value="1"/>
</dbReference>